<protein>
    <recommendedName>
        <fullName evidence="5">Integrase</fullName>
    </recommendedName>
</protein>
<evidence type="ECO:0000313" key="4">
    <source>
        <dbReference type="Proteomes" id="UP001589627"/>
    </source>
</evidence>
<name>A0ABV5Y8T8_9ACTN</name>
<feature type="region of interest" description="Disordered" evidence="2">
    <location>
        <begin position="352"/>
        <end position="399"/>
    </location>
</feature>
<evidence type="ECO:0000313" key="3">
    <source>
        <dbReference type="EMBL" id="MFB9831446.1"/>
    </source>
</evidence>
<keyword evidence="1" id="KW-0233">DNA recombination</keyword>
<accession>A0ABV5Y8T8</accession>
<dbReference type="PANTHER" id="PTHR30349:SF64">
    <property type="entry name" value="PROPHAGE INTEGRASE INTD-RELATED"/>
    <property type="match status" value="1"/>
</dbReference>
<dbReference type="Gene3D" id="1.10.443.10">
    <property type="entry name" value="Intergrase catalytic core"/>
    <property type="match status" value="1"/>
</dbReference>
<keyword evidence="4" id="KW-1185">Reference proteome</keyword>
<organism evidence="3 4">
    <name type="scientific">Actinoallomurus acaciae</name>
    <dbReference type="NCBI Taxonomy" id="502577"/>
    <lineage>
        <taxon>Bacteria</taxon>
        <taxon>Bacillati</taxon>
        <taxon>Actinomycetota</taxon>
        <taxon>Actinomycetes</taxon>
        <taxon>Streptosporangiales</taxon>
        <taxon>Thermomonosporaceae</taxon>
        <taxon>Actinoallomurus</taxon>
    </lineage>
</organism>
<dbReference type="InterPro" id="IPR013762">
    <property type="entry name" value="Integrase-like_cat_sf"/>
</dbReference>
<evidence type="ECO:0000256" key="1">
    <source>
        <dbReference type="ARBA" id="ARBA00023172"/>
    </source>
</evidence>
<evidence type="ECO:0008006" key="5">
    <source>
        <dbReference type="Google" id="ProtNLM"/>
    </source>
</evidence>
<dbReference type="EMBL" id="JBHLZP010000017">
    <property type="protein sequence ID" value="MFB9831446.1"/>
    <property type="molecule type" value="Genomic_DNA"/>
</dbReference>
<gene>
    <name evidence="3" type="ORF">ACFFNX_04505</name>
</gene>
<proteinExistence type="predicted"/>
<dbReference type="SUPFAM" id="SSF56349">
    <property type="entry name" value="DNA breaking-rejoining enzymes"/>
    <property type="match status" value="1"/>
</dbReference>
<dbReference type="InterPro" id="IPR050090">
    <property type="entry name" value="Tyrosine_recombinase_XerCD"/>
</dbReference>
<dbReference type="InterPro" id="IPR011010">
    <property type="entry name" value="DNA_brk_join_enz"/>
</dbReference>
<evidence type="ECO:0000256" key="2">
    <source>
        <dbReference type="SAM" id="MobiDB-lite"/>
    </source>
</evidence>
<comment type="caution">
    <text evidence="3">The sequence shown here is derived from an EMBL/GenBank/DDBJ whole genome shotgun (WGS) entry which is preliminary data.</text>
</comment>
<sequence length="399" mass="44896">MTWYAFAHDVAYALTQATPAMYTSEKGKPEAAALRRALFRWAFNAKQRDSPPDDVARVLRWVADNTAPVSELSDPALARRVLDLATTRLDGKRSAANVARRNRMILANAMDYAVSERKPLETNPIRDLKWSVPKTSTEVDRRSVINPRQACALLSAVGAQQPSGPRLVAFFAVMYYSALRPEEAISLTRSDVTLPDLVWDEDGQEWQEPGEWCELHFREPTPDAGRERTDDGGHREARKQLKHRAEGLGRRVPGPLELTVILRAHLRDHVADDPDARLFTGVRGGDLPTIASRRAWRQARRRVLTDQQHESPLARQPYDLRHAVDVAQRGSAADPGGPSGRATRWTCCCGSTRRVSKARTRSPSDGSSRRWPETSARIRHRWPPRAGDGRTSRKRRLTM</sequence>
<dbReference type="PANTHER" id="PTHR30349">
    <property type="entry name" value="PHAGE INTEGRASE-RELATED"/>
    <property type="match status" value="1"/>
</dbReference>
<dbReference type="RefSeq" id="WP_378195542.1">
    <property type="nucleotide sequence ID" value="NZ_JBHLZP010000017.1"/>
</dbReference>
<dbReference type="Proteomes" id="UP001589627">
    <property type="component" value="Unassembled WGS sequence"/>
</dbReference>
<feature type="region of interest" description="Disordered" evidence="2">
    <location>
        <begin position="217"/>
        <end position="238"/>
    </location>
</feature>
<reference evidence="3 4" key="1">
    <citation type="submission" date="2024-09" db="EMBL/GenBank/DDBJ databases">
        <authorList>
            <person name="Sun Q."/>
            <person name="Mori K."/>
        </authorList>
    </citation>
    <scope>NUCLEOTIDE SEQUENCE [LARGE SCALE GENOMIC DNA]</scope>
    <source>
        <strain evidence="3 4">TBRC 0563</strain>
    </source>
</reference>